<dbReference type="Pfam" id="PF13426">
    <property type="entry name" value="PAS_9"/>
    <property type="match status" value="1"/>
</dbReference>
<keyword evidence="1" id="KW-0285">Flavoprotein</keyword>
<dbReference type="InterPro" id="IPR035965">
    <property type="entry name" value="PAS-like_dom_sf"/>
</dbReference>
<dbReference type="InterPro" id="IPR000014">
    <property type="entry name" value="PAS"/>
</dbReference>
<evidence type="ECO:0000259" key="4">
    <source>
        <dbReference type="PROSITE" id="PS50112"/>
    </source>
</evidence>
<evidence type="ECO:0000256" key="2">
    <source>
        <dbReference type="ARBA" id="ARBA00022643"/>
    </source>
</evidence>
<keyword evidence="3" id="KW-0157">Chromophore</keyword>
<gene>
    <name evidence="6" type="ORF">DFP85_105158</name>
</gene>
<feature type="domain" description="PAC" evidence="5">
    <location>
        <begin position="86"/>
        <end position="140"/>
    </location>
</feature>
<dbReference type="OrthoDB" id="7991996at2"/>
<dbReference type="RefSeq" id="WP_133635404.1">
    <property type="nucleotide sequence ID" value="NZ_SNZJ01000005.1"/>
</dbReference>
<evidence type="ECO:0000256" key="1">
    <source>
        <dbReference type="ARBA" id="ARBA00022630"/>
    </source>
</evidence>
<dbReference type="PANTHER" id="PTHR47429:SF2">
    <property type="entry name" value="PROTEIN TWIN LOV 1"/>
    <property type="match status" value="1"/>
</dbReference>
<evidence type="ECO:0000313" key="6">
    <source>
        <dbReference type="EMBL" id="TDR55984.1"/>
    </source>
</evidence>
<proteinExistence type="predicted"/>
<dbReference type="SUPFAM" id="SSF55785">
    <property type="entry name" value="PYP-like sensor domain (PAS domain)"/>
    <property type="match status" value="1"/>
</dbReference>
<dbReference type="SMART" id="SM00091">
    <property type="entry name" value="PAS"/>
    <property type="match status" value="1"/>
</dbReference>
<reference evidence="6 7" key="1">
    <citation type="submission" date="2019-03" db="EMBL/GenBank/DDBJ databases">
        <title>Genomic Encyclopedia of Type Strains, Phase III (KMG-III): the genomes of soil and plant-associated and newly described type strains.</title>
        <authorList>
            <person name="Whitman W."/>
        </authorList>
    </citation>
    <scope>NUCLEOTIDE SEQUENCE [LARGE SCALE GENOMIC DNA]</scope>
    <source>
        <strain evidence="6 7">CECT 5797</strain>
    </source>
</reference>
<accession>A0A4R6ZUQ3</accession>
<dbReference type="PANTHER" id="PTHR47429">
    <property type="entry name" value="PROTEIN TWIN LOV 1"/>
    <property type="match status" value="1"/>
</dbReference>
<evidence type="ECO:0000259" key="5">
    <source>
        <dbReference type="PROSITE" id="PS50113"/>
    </source>
</evidence>
<sequence>MLFIPDKDTGIIPHVLTQILDTCVNGVTLSDPDQPDSPIVYANTIFEQLTGYSQEEILGRNCRFLQGEDRDQPALDEIRAALEAHSPVEVTLRNYRKDGTLFHNRLSIQPLRDASGRLIYYLGVQYDVSELVNARAEIERLENLLKASSEE</sequence>
<dbReference type="Gene3D" id="3.30.450.20">
    <property type="entry name" value="PAS domain"/>
    <property type="match status" value="1"/>
</dbReference>
<feature type="domain" description="PAS" evidence="4">
    <location>
        <begin position="12"/>
        <end position="85"/>
    </location>
</feature>
<dbReference type="CDD" id="cd00130">
    <property type="entry name" value="PAS"/>
    <property type="match status" value="1"/>
</dbReference>
<keyword evidence="2" id="KW-0288">FMN</keyword>
<dbReference type="SMART" id="SM00086">
    <property type="entry name" value="PAC"/>
    <property type="match status" value="1"/>
</dbReference>
<dbReference type="InterPro" id="IPR000700">
    <property type="entry name" value="PAS-assoc_C"/>
</dbReference>
<dbReference type="Proteomes" id="UP000295212">
    <property type="component" value="Unassembled WGS sequence"/>
</dbReference>
<dbReference type="PROSITE" id="PS50112">
    <property type="entry name" value="PAS"/>
    <property type="match status" value="1"/>
</dbReference>
<dbReference type="PROSITE" id="PS50113">
    <property type="entry name" value="PAC"/>
    <property type="match status" value="1"/>
</dbReference>
<dbReference type="EMBL" id="SNZJ01000005">
    <property type="protein sequence ID" value="TDR55984.1"/>
    <property type="molecule type" value="Genomic_DNA"/>
</dbReference>
<evidence type="ECO:0000313" key="7">
    <source>
        <dbReference type="Proteomes" id="UP000295212"/>
    </source>
</evidence>
<evidence type="ECO:0000256" key="3">
    <source>
        <dbReference type="ARBA" id="ARBA00022991"/>
    </source>
</evidence>
<dbReference type="NCBIfam" id="TIGR00229">
    <property type="entry name" value="sensory_box"/>
    <property type="match status" value="1"/>
</dbReference>
<comment type="caution">
    <text evidence="6">The sequence shown here is derived from an EMBL/GenBank/DDBJ whole genome shotgun (WGS) entry which is preliminary data.</text>
</comment>
<dbReference type="AlphaFoldDB" id="A0A4R6ZUQ3"/>
<organism evidence="6 7">
    <name type="scientific">Halomonas ventosae</name>
    <dbReference type="NCBI Taxonomy" id="229007"/>
    <lineage>
        <taxon>Bacteria</taxon>
        <taxon>Pseudomonadati</taxon>
        <taxon>Pseudomonadota</taxon>
        <taxon>Gammaproteobacteria</taxon>
        <taxon>Oceanospirillales</taxon>
        <taxon>Halomonadaceae</taxon>
        <taxon>Halomonas</taxon>
    </lineage>
</organism>
<dbReference type="InterPro" id="IPR001610">
    <property type="entry name" value="PAC"/>
</dbReference>
<protein>
    <submittedName>
        <fullName evidence="6">PAS domain S-box-containing protein</fullName>
    </submittedName>
</protein>
<name>A0A4R6ZUQ3_9GAMM</name>